<feature type="transmembrane region" description="Helical" evidence="7">
    <location>
        <begin position="57"/>
        <end position="75"/>
    </location>
</feature>
<dbReference type="PRINTS" id="PR00344">
    <property type="entry name" value="BCTRLSENSOR"/>
</dbReference>
<reference evidence="10 11" key="1">
    <citation type="submission" date="2019-09" db="EMBL/GenBank/DDBJ databases">
        <title>NBRP : Genome information of microbial organism related human and environment.</title>
        <authorList>
            <person name="Hattori M."/>
            <person name="Oshima K."/>
            <person name="Inaba H."/>
            <person name="Suda W."/>
            <person name="Sakamoto M."/>
            <person name="Iino T."/>
            <person name="Kitahara M."/>
            <person name="Oshida Y."/>
            <person name="Iida T."/>
            <person name="Kudo T."/>
            <person name="Itoh T."/>
            <person name="Ohkuma M."/>
        </authorList>
    </citation>
    <scope>NUCLEOTIDE SEQUENCE [LARGE SCALE GENOMIC DNA]</scope>
    <source>
        <strain evidence="10 11">Mie-1</strain>
    </source>
</reference>
<evidence type="ECO:0000256" key="5">
    <source>
        <dbReference type="PROSITE-ProRule" id="PRU00169"/>
    </source>
</evidence>
<dbReference type="Gene3D" id="1.10.287.130">
    <property type="match status" value="1"/>
</dbReference>
<keyword evidence="7" id="KW-1133">Transmembrane helix</keyword>
<dbReference type="PANTHER" id="PTHR45339">
    <property type="entry name" value="HYBRID SIGNAL TRANSDUCTION HISTIDINE KINASE J"/>
    <property type="match status" value="1"/>
</dbReference>
<evidence type="ECO:0000256" key="2">
    <source>
        <dbReference type="ARBA" id="ARBA00012438"/>
    </source>
</evidence>
<evidence type="ECO:0000259" key="9">
    <source>
        <dbReference type="PROSITE" id="PS50110"/>
    </source>
</evidence>
<dbReference type="InterPro" id="IPR004358">
    <property type="entry name" value="Sig_transdc_His_kin-like_C"/>
</dbReference>
<feature type="transmembrane region" description="Helical" evidence="7">
    <location>
        <begin position="168"/>
        <end position="190"/>
    </location>
</feature>
<dbReference type="InterPro" id="IPR036097">
    <property type="entry name" value="HisK_dim/P_sf"/>
</dbReference>
<gene>
    <name evidence="10" type="ORF">JCM17845_12950</name>
</gene>
<dbReference type="Pfam" id="PF02518">
    <property type="entry name" value="HATPase_c"/>
    <property type="match status" value="1"/>
</dbReference>
<feature type="domain" description="Histidine kinase" evidence="8">
    <location>
        <begin position="239"/>
        <end position="459"/>
    </location>
</feature>
<organism evidence="10 11">
    <name type="scientific">Iodidimonas gelatinilytica</name>
    <dbReference type="NCBI Taxonomy" id="1236966"/>
    <lineage>
        <taxon>Bacteria</taxon>
        <taxon>Pseudomonadati</taxon>
        <taxon>Pseudomonadota</taxon>
        <taxon>Alphaproteobacteria</taxon>
        <taxon>Iodidimonadales</taxon>
        <taxon>Iodidimonadaceae</taxon>
        <taxon>Iodidimonas</taxon>
    </lineage>
</organism>
<dbReference type="InterPro" id="IPR011006">
    <property type="entry name" value="CheY-like_superfamily"/>
</dbReference>
<sequence length="635" mass="69355">MGFILHAEQTLPPENQAAKLALAAHFRAETGNMPFRLLILAALSLLFTMGSETSWPILWGLITLCAELAAFLLTLPTRRNLHLLKNLTPARLLVDISGVALVILWCSGAVLFYFEESEAARLTSLLSLSAIGMTVALQPSRLLIASYLCAGIPSLAIIWLSWNSIEILYGNIQFAVAMMVTGNIFLLTVMTRQSGAALFRGQIRQAELIADLKTARDEAESRRVEAEELARTKADFIAVMSHEVRTPLNGVLAMADSLMHSPLTEAQKRQVRTIHNSGSILLNVVRDILDLSRSDAGKMSIRSEPVDLQSLFSPGLDLWWDRAQELGLGFSIKSAPDVPRYIRCDETRLLQILFNLLANALKFTPDGEIRLEVSRTSLPTGDGLLFRICDTGIGIAPKDQNRIFGRFTQVETHAARRHDGTGLGLAITKELVSLLEGEIGVESSIGSGSVFYFTIALEQIGEEPLHLLPVKGSKRPAPPPTRSEPAPEKASPPPEQTADETSYSFLVADDNPTNLRVMEAILACYKGSIHCVENGVQAVEALSKEGHYDLVFMDMRMPVMDGLEAMRRIRATEGGLTIPIIALTANANQSDEAACLKAGADAYLTKPIDTQMLYALVKRLLKPSEKTAIPHQTGA</sequence>
<dbReference type="PROSITE" id="PS50109">
    <property type="entry name" value="HIS_KIN"/>
    <property type="match status" value="1"/>
</dbReference>
<evidence type="ECO:0000313" key="11">
    <source>
        <dbReference type="Proteomes" id="UP000325187"/>
    </source>
</evidence>
<dbReference type="InterPro" id="IPR003661">
    <property type="entry name" value="HisK_dim/P_dom"/>
</dbReference>
<evidence type="ECO:0000259" key="8">
    <source>
        <dbReference type="PROSITE" id="PS50109"/>
    </source>
</evidence>
<dbReference type="Pfam" id="PF00072">
    <property type="entry name" value="Response_reg"/>
    <property type="match status" value="1"/>
</dbReference>
<feature type="domain" description="Response regulatory" evidence="9">
    <location>
        <begin position="504"/>
        <end position="621"/>
    </location>
</feature>
<dbReference type="EMBL" id="BKCM01000005">
    <property type="protein sequence ID" value="GER00672.1"/>
    <property type="molecule type" value="Genomic_DNA"/>
</dbReference>
<keyword evidence="4" id="KW-0902">Two-component regulatory system</keyword>
<proteinExistence type="predicted"/>
<feature type="transmembrane region" description="Helical" evidence="7">
    <location>
        <begin position="144"/>
        <end position="162"/>
    </location>
</feature>
<name>A0A5A7MXI9_9PROT</name>
<dbReference type="PROSITE" id="PS50110">
    <property type="entry name" value="RESPONSE_REGULATORY"/>
    <property type="match status" value="1"/>
</dbReference>
<keyword evidence="7" id="KW-0472">Membrane</keyword>
<evidence type="ECO:0000256" key="4">
    <source>
        <dbReference type="ARBA" id="ARBA00023012"/>
    </source>
</evidence>
<dbReference type="SMART" id="SM00387">
    <property type="entry name" value="HATPase_c"/>
    <property type="match status" value="1"/>
</dbReference>
<comment type="catalytic activity">
    <reaction evidence="1">
        <text>ATP + protein L-histidine = ADP + protein N-phospho-L-histidine.</text>
        <dbReference type="EC" id="2.7.13.3"/>
    </reaction>
</comment>
<keyword evidence="3 5" id="KW-0597">Phosphoprotein</keyword>
<dbReference type="FunFam" id="3.30.565.10:FF:000010">
    <property type="entry name" value="Sensor histidine kinase RcsC"/>
    <property type="match status" value="1"/>
</dbReference>
<dbReference type="SUPFAM" id="SSF52172">
    <property type="entry name" value="CheY-like"/>
    <property type="match status" value="1"/>
</dbReference>
<evidence type="ECO:0000256" key="3">
    <source>
        <dbReference type="ARBA" id="ARBA00022553"/>
    </source>
</evidence>
<dbReference type="Pfam" id="PF00512">
    <property type="entry name" value="HisKA"/>
    <property type="match status" value="1"/>
</dbReference>
<dbReference type="CDD" id="cd17546">
    <property type="entry name" value="REC_hyHK_CKI1_RcsC-like"/>
    <property type="match status" value="1"/>
</dbReference>
<dbReference type="Gene3D" id="3.30.565.10">
    <property type="entry name" value="Histidine kinase-like ATPase, C-terminal domain"/>
    <property type="match status" value="1"/>
</dbReference>
<protein>
    <recommendedName>
        <fullName evidence="2">histidine kinase</fullName>
        <ecNumber evidence="2">2.7.13.3</ecNumber>
    </recommendedName>
</protein>
<dbReference type="SUPFAM" id="SSF47384">
    <property type="entry name" value="Homodimeric domain of signal transducing histidine kinase"/>
    <property type="match status" value="1"/>
</dbReference>
<dbReference type="InterPro" id="IPR003594">
    <property type="entry name" value="HATPase_dom"/>
</dbReference>
<dbReference type="PANTHER" id="PTHR45339:SF1">
    <property type="entry name" value="HYBRID SIGNAL TRANSDUCTION HISTIDINE KINASE J"/>
    <property type="match status" value="1"/>
</dbReference>
<evidence type="ECO:0000256" key="6">
    <source>
        <dbReference type="SAM" id="MobiDB-lite"/>
    </source>
</evidence>
<feature type="modified residue" description="4-aspartylphosphate" evidence="5">
    <location>
        <position position="554"/>
    </location>
</feature>
<dbReference type="CDD" id="cd16922">
    <property type="entry name" value="HATPase_EvgS-ArcB-TorS-like"/>
    <property type="match status" value="1"/>
</dbReference>
<accession>A0A5A7MXI9</accession>
<dbReference type="CDD" id="cd00082">
    <property type="entry name" value="HisKA"/>
    <property type="match status" value="1"/>
</dbReference>
<dbReference type="Proteomes" id="UP000325187">
    <property type="component" value="Unassembled WGS sequence"/>
</dbReference>
<feature type="transmembrane region" description="Helical" evidence="7">
    <location>
        <begin position="96"/>
        <end position="114"/>
    </location>
</feature>
<comment type="caution">
    <text evidence="10">The sequence shown here is derived from an EMBL/GenBank/DDBJ whole genome shotgun (WGS) entry which is preliminary data.</text>
</comment>
<dbReference type="InterPro" id="IPR005467">
    <property type="entry name" value="His_kinase_dom"/>
</dbReference>
<dbReference type="SMART" id="SM00448">
    <property type="entry name" value="REC"/>
    <property type="match status" value="1"/>
</dbReference>
<feature type="region of interest" description="Disordered" evidence="6">
    <location>
        <begin position="468"/>
        <end position="500"/>
    </location>
</feature>
<dbReference type="SMART" id="SM00388">
    <property type="entry name" value="HisKA"/>
    <property type="match status" value="1"/>
</dbReference>
<evidence type="ECO:0000256" key="7">
    <source>
        <dbReference type="SAM" id="Phobius"/>
    </source>
</evidence>
<keyword evidence="11" id="KW-1185">Reference proteome</keyword>
<dbReference type="SUPFAM" id="SSF55874">
    <property type="entry name" value="ATPase domain of HSP90 chaperone/DNA topoisomerase II/histidine kinase"/>
    <property type="match status" value="1"/>
</dbReference>
<dbReference type="InterPro" id="IPR001789">
    <property type="entry name" value="Sig_transdc_resp-reg_receiver"/>
</dbReference>
<keyword evidence="7" id="KW-0812">Transmembrane</keyword>
<dbReference type="Gene3D" id="3.40.50.2300">
    <property type="match status" value="1"/>
</dbReference>
<dbReference type="GO" id="GO:0000155">
    <property type="term" value="F:phosphorelay sensor kinase activity"/>
    <property type="evidence" value="ECO:0007669"/>
    <property type="project" value="InterPro"/>
</dbReference>
<dbReference type="AlphaFoldDB" id="A0A5A7MXI9"/>
<dbReference type="EC" id="2.7.13.3" evidence="2"/>
<dbReference type="InterPro" id="IPR036890">
    <property type="entry name" value="HATPase_C_sf"/>
</dbReference>
<evidence type="ECO:0000313" key="10">
    <source>
        <dbReference type="EMBL" id="GER00672.1"/>
    </source>
</evidence>
<evidence type="ECO:0000256" key="1">
    <source>
        <dbReference type="ARBA" id="ARBA00000085"/>
    </source>
</evidence>